<name>A0A1I0JT33_9ACTN</name>
<evidence type="ECO:0000313" key="2">
    <source>
        <dbReference type="Proteomes" id="UP000199361"/>
    </source>
</evidence>
<keyword evidence="2" id="KW-1185">Reference proteome</keyword>
<dbReference type="RefSeq" id="WP_091083433.1">
    <property type="nucleotide sequence ID" value="NZ_FOHX01000006.1"/>
</dbReference>
<dbReference type="AlphaFoldDB" id="A0A1I0JT33"/>
<reference evidence="1 2" key="1">
    <citation type="submission" date="2016-10" db="EMBL/GenBank/DDBJ databases">
        <authorList>
            <person name="de Groot N.N."/>
        </authorList>
    </citation>
    <scope>NUCLEOTIDE SEQUENCE [LARGE SCALE GENOMIC DNA]</scope>
    <source>
        <strain evidence="1 2">CGMCC 4.5598</strain>
    </source>
</reference>
<evidence type="ECO:0000313" key="1">
    <source>
        <dbReference type="EMBL" id="SEU13901.1"/>
    </source>
</evidence>
<sequence length="72" mass="7955">MAEEQEIVQPGGPRQLDQAHEVVVAQVRDITRESKIVIEAGGGVDTAFRRLFPTTYDVTVHHPEGLETGEDK</sequence>
<organism evidence="1 2">
    <name type="scientific">Nonomuraea wenchangensis</name>
    <dbReference type="NCBI Taxonomy" id="568860"/>
    <lineage>
        <taxon>Bacteria</taxon>
        <taxon>Bacillati</taxon>
        <taxon>Actinomycetota</taxon>
        <taxon>Actinomycetes</taxon>
        <taxon>Streptosporangiales</taxon>
        <taxon>Streptosporangiaceae</taxon>
        <taxon>Nonomuraea</taxon>
    </lineage>
</organism>
<dbReference type="OrthoDB" id="3541821at2"/>
<accession>A0A1I0JT33</accession>
<gene>
    <name evidence="1" type="ORF">SAMN05421811_106208</name>
</gene>
<dbReference type="Proteomes" id="UP000199361">
    <property type="component" value="Unassembled WGS sequence"/>
</dbReference>
<dbReference type="STRING" id="568860.SAMN05421811_106208"/>
<dbReference type="EMBL" id="FOHX01000006">
    <property type="protein sequence ID" value="SEU13901.1"/>
    <property type="molecule type" value="Genomic_DNA"/>
</dbReference>
<protein>
    <submittedName>
        <fullName evidence="1">Uncharacterized protein</fullName>
    </submittedName>
</protein>
<proteinExistence type="predicted"/>